<evidence type="ECO:0000256" key="2">
    <source>
        <dbReference type="ARBA" id="ARBA00010112"/>
    </source>
</evidence>
<reference evidence="5 6" key="1">
    <citation type="submission" date="2023-08" db="EMBL/GenBank/DDBJ databases">
        <title>A Necator americanus chromosomal reference genome.</title>
        <authorList>
            <person name="Ilik V."/>
            <person name="Petrzelkova K.J."/>
            <person name="Pardy F."/>
            <person name="Fuh T."/>
            <person name="Niatou-Singa F.S."/>
            <person name="Gouil Q."/>
            <person name="Baker L."/>
            <person name="Ritchie M.E."/>
            <person name="Jex A.R."/>
            <person name="Gazzola D."/>
            <person name="Li H."/>
            <person name="Toshio Fujiwara R."/>
            <person name="Zhan B."/>
            <person name="Aroian R.V."/>
            <person name="Pafco B."/>
            <person name="Schwarz E.M."/>
        </authorList>
    </citation>
    <scope>NUCLEOTIDE SEQUENCE [LARGE SCALE GENOMIC DNA]</scope>
    <source>
        <strain evidence="5 6">Aroian</strain>
        <tissue evidence="5">Whole animal</tissue>
    </source>
</reference>
<organism evidence="5 6">
    <name type="scientific">Necator americanus</name>
    <name type="common">Human hookworm</name>
    <dbReference type="NCBI Taxonomy" id="51031"/>
    <lineage>
        <taxon>Eukaryota</taxon>
        <taxon>Metazoa</taxon>
        <taxon>Ecdysozoa</taxon>
        <taxon>Nematoda</taxon>
        <taxon>Chromadorea</taxon>
        <taxon>Rhabditida</taxon>
        <taxon>Rhabditina</taxon>
        <taxon>Rhabditomorpha</taxon>
        <taxon>Strongyloidea</taxon>
        <taxon>Ancylostomatidae</taxon>
        <taxon>Bunostominae</taxon>
        <taxon>Necator</taxon>
    </lineage>
</organism>
<dbReference type="InterPro" id="IPR038479">
    <property type="entry name" value="Transthyretin-like_sf"/>
</dbReference>
<comment type="similarity">
    <text evidence="2">Belongs to the nematode transthyretin-like family.</text>
</comment>
<evidence type="ECO:0008006" key="7">
    <source>
        <dbReference type="Google" id="ProtNLM"/>
    </source>
</evidence>
<protein>
    <recommendedName>
        <fullName evidence="7">Transthyretin-like family protein</fullName>
    </recommendedName>
</protein>
<dbReference type="Pfam" id="PF01060">
    <property type="entry name" value="TTR-52"/>
    <property type="match status" value="1"/>
</dbReference>
<dbReference type="Gene3D" id="2.60.40.3330">
    <property type="match status" value="1"/>
</dbReference>
<comment type="subcellular location">
    <subcellularLocation>
        <location evidence="1">Secreted</location>
    </subcellularLocation>
</comment>
<accession>A0ABR1E092</accession>
<keyword evidence="6" id="KW-1185">Reference proteome</keyword>
<evidence type="ECO:0000313" key="5">
    <source>
        <dbReference type="EMBL" id="KAK6756073.1"/>
    </source>
</evidence>
<keyword evidence="4" id="KW-0732">Signal</keyword>
<sequence length="116" mass="12764">MSRYSSVYRRELVSLSNAKQCYLPQPGVDDFAVDYTTSLSLLYIVPPLNHKNISSTTPQMKFLVALALIGVALAMRDQSIAVRGKLMCGPKPASNVRVKLWEEDSGTVHPEHSVAS</sequence>
<evidence type="ECO:0000256" key="1">
    <source>
        <dbReference type="ARBA" id="ARBA00004613"/>
    </source>
</evidence>
<dbReference type="InterPro" id="IPR001534">
    <property type="entry name" value="Transthyretin-like"/>
</dbReference>
<proteinExistence type="inferred from homology"/>
<dbReference type="EMBL" id="JAVFWL010000005">
    <property type="protein sequence ID" value="KAK6756073.1"/>
    <property type="molecule type" value="Genomic_DNA"/>
</dbReference>
<evidence type="ECO:0000313" key="6">
    <source>
        <dbReference type="Proteomes" id="UP001303046"/>
    </source>
</evidence>
<gene>
    <name evidence="5" type="primary">Necator_chrV.g19245</name>
    <name evidence="5" type="ORF">RB195_014453</name>
</gene>
<dbReference type="Proteomes" id="UP001303046">
    <property type="component" value="Unassembled WGS sequence"/>
</dbReference>
<evidence type="ECO:0000256" key="3">
    <source>
        <dbReference type="ARBA" id="ARBA00022525"/>
    </source>
</evidence>
<name>A0ABR1E092_NECAM</name>
<keyword evidence="3" id="KW-0964">Secreted</keyword>
<comment type="caution">
    <text evidence="5">The sequence shown here is derived from an EMBL/GenBank/DDBJ whole genome shotgun (WGS) entry which is preliminary data.</text>
</comment>
<evidence type="ECO:0000256" key="4">
    <source>
        <dbReference type="ARBA" id="ARBA00022729"/>
    </source>
</evidence>